<proteinExistence type="predicted"/>
<organism evidence="1 2">
    <name type="scientific">Dermatophagoides farinae</name>
    <name type="common">American house dust mite</name>
    <dbReference type="NCBI Taxonomy" id="6954"/>
    <lineage>
        <taxon>Eukaryota</taxon>
        <taxon>Metazoa</taxon>
        <taxon>Ecdysozoa</taxon>
        <taxon>Arthropoda</taxon>
        <taxon>Chelicerata</taxon>
        <taxon>Arachnida</taxon>
        <taxon>Acari</taxon>
        <taxon>Acariformes</taxon>
        <taxon>Sarcoptiformes</taxon>
        <taxon>Astigmata</taxon>
        <taxon>Psoroptidia</taxon>
        <taxon>Analgoidea</taxon>
        <taxon>Pyroglyphidae</taxon>
        <taxon>Dermatophagoidinae</taxon>
        <taxon>Dermatophagoides</taxon>
    </lineage>
</organism>
<sequence length="59" mass="6534">MCPVYRSVVLLIWCRPDGFRCLPDGSMVSITVGINRYTTGYTARLGHINLVGQPVEHIG</sequence>
<accession>A0A922I889</accession>
<reference evidence="1" key="2">
    <citation type="journal article" date="2022" name="Res Sq">
        <title>Comparative Genomics Reveals Insights into the Divergent Evolution of Astigmatic Mites and Household Pest Adaptations.</title>
        <authorList>
            <person name="Xiong Q."/>
            <person name="Wan A.T.-Y."/>
            <person name="Liu X.-Y."/>
            <person name="Fung C.S.-H."/>
            <person name="Xiao X."/>
            <person name="Malainual N."/>
            <person name="Hou J."/>
            <person name="Wang L."/>
            <person name="Wang M."/>
            <person name="Yang K."/>
            <person name="Cui Y."/>
            <person name="Leung E."/>
            <person name="Nong W."/>
            <person name="Shin S.-K."/>
            <person name="Au S."/>
            <person name="Jeong K.Y."/>
            <person name="Chew F.T."/>
            <person name="Hui J."/>
            <person name="Leung T.F."/>
            <person name="Tungtrongchitr A."/>
            <person name="Zhong N."/>
            <person name="Liu Z."/>
            <person name="Tsui S."/>
        </authorList>
    </citation>
    <scope>NUCLEOTIDE SEQUENCE</scope>
    <source>
        <strain evidence="1">Derf</strain>
        <tissue evidence="1">Whole organism</tissue>
    </source>
</reference>
<keyword evidence="2" id="KW-1185">Reference proteome</keyword>
<dbReference type="EMBL" id="ASGP02000001">
    <property type="protein sequence ID" value="KAH9526786.1"/>
    <property type="molecule type" value="Genomic_DNA"/>
</dbReference>
<comment type="caution">
    <text evidence="1">The sequence shown here is derived from an EMBL/GenBank/DDBJ whole genome shotgun (WGS) entry which is preliminary data.</text>
</comment>
<dbReference type="AlphaFoldDB" id="A0A922I889"/>
<gene>
    <name evidence="1" type="ORF">DERF_000847</name>
</gene>
<name>A0A922I889_DERFA</name>
<reference evidence="1" key="1">
    <citation type="submission" date="2013-05" db="EMBL/GenBank/DDBJ databases">
        <authorList>
            <person name="Yim A.K.Y."/>
            <person name="Chan T.F."/>
            <person name="Ji K.M."/>
            <person name="Liu X.Y."/>
            <person name="Zhou J.W."/>
            <person name="Li R.Q."/>
            <person name="Yang K.Y."/>
            <person name="Li J."/>
            <person name="Li M."/>
            <person name="Law P.T.W."/>
            <person name="Wu Y.L."/>
            <person name="Cai Z.L."/>
            <person name="Qin H."/>
            <person name="Bao Y."/>
            <person name="Leung R.K.K."/>
            <person name="Ng P.K.S."/>
            <person name="Zou J."/>
            <person name="Zhong X.J."/>
            <person name="Ran P.X."/>
            <person name="Zhong N.S."/>
            <person name="Liu Z.G."/>
            <person name="Tsui S.K.W."/>
        </authorList>
    </citation>
    <scope>NUCLEOTIDE SEQUENCE</scope>
    <source>
        <strain evidence="1">Derf</strain>
        <tissue evidence="1">Whole organism</tissue>
    </source>
</reference>
<evidence type="ECO:0000313" key="2">
    <source>
        <dbReference type="Proteomes" id="UP000790347"/>
    </source>
</evidence>
<evidence type="ECO:0000313" key="1">
    <source>
        <dbReference type="EMBL" id="KAH9526786.1"/>
    </source>
</evidence>
<dbReference type="Proteomes" id="UP000790347">
    <property type="component" value="Unassembled WGS sequence"/>
</dbReference>
<protein>
    <submittedName>
        <fullName evidence="1">Uncharacterized protein</fullName>
    </submittedName>
</protein>